<proteinExistence type="predicted"/>
<reference evidence="1" key="1">
    <citation type="submission" date="2017-05" db="UniProtKB">
        <authorList>
            <consortium name="EnsemblMetazoa"/>
        </authorList>
    </citation>
    <scope>IDENTIFICATION</scope>
</reference>
<name>A0A1X7UCR4_AMPQE</name>
<dbReference type="InParanoid" id="A0A1X7UCR4"/>
<dbReference type="EnsemblMetazoa" id="Aqu2.1.25739_001">
    <property type="protein sequence ID" value="Aqu2.1.25739_001"/>
    <property type="gene ID" value="Aqu2.1.25739"/>
</dbReference>
<sequence>MAVLGGYRRGGPATPRHFRHFLVFSRLGLSRTLSSRSGFVLSQLLLLMAPVAIEAGSFMQLCVTKAYPL</sequence>
<accession>A0A1X7UCR4</accession>
<protein>
    <submittedName>
        <fullName evidence="1">Uncharacterized protein</fullName>
    </submittedName>
</protein>
<evidence type="ECO:0000313" key="1">
    <source>
        <dbReference type="EnsemblMetazoa" id="Aqu2.1.25739_001"/>
    </source>
</evidence>
<organism evidence="1">
    <name type="scientific">Amphimedon queenslandica</name>
    <name type="common">Sponge</name>
    <dbReference type="NCBI Taxonomy" id="400682"/>
    <lineage>
        <taxon>Eukaryota</taxon>
        <taxon>Metazoa</taxon>
        <taxon>Porifera</taxon>
        <taxon>Demospongiae</taxon>
        <taxon>Heteroscleromorpha</taxon>
        <taxon>Haplosclerida</taxon>
        <taxon>Niphatidae</taxon>
        <taxon>Amphimedon</taxon>
    </lineage>
</organism>
<dbReference type="AlphaFoldDB" id="A0A1X7UCR4"/>